<sequence>MATRKTERRTARIQLDPEAQRRQTERHLASLEQDNYQPLQDFDIAALATSGLLKGAEGRGSRKGFGIGHSRALFSKKNLNILLEESQIAHSLEPTYLTASASPSRYPPRHFCSVCGFQSKYTCIKCGMKYCSTKCLETHEETRCLKFTM</sequence>
<dbReference type="OrthoDB" id="74807at2759"/>
<accession>A0A261Y7A9</accession>
<keyword evidence="1" id="KW-0479">Metal-binding</keyword>
<dbReference type="EMBL" id="MVBO01000003">
    <property type="protein sequence ID" value="OZJ06483.1"/>
    <property type="molecule type" value="Genomic_DNA"/>
</dbReference>
<protein>
    <recommendedName>
        <fullName evidence="5">HIT-type domain-containing protein</fullName>
    </recommendedName>
</protein>
<dbReference type="SUPFAM" id="SSF144232">
    <property type="entry name" value="HIT/MYND zinc finger-like"/>
    <property type="match status" value="1"/>
</dbReference>
<organism evidence="6 7">
    <name type="scientific">Bifiguratus adelaidae</name>
    <dbReference type="NCBI Taxonomy" id="1938954"/>
    <lineage>
        <taxon>Eukaryota</taxon>
        <taxon>Fungi</taxon>
        <taxon>Fungi incertae sedis</taxon>
        <taxon>Mucoromycota</taxon>
        <taxon>Mucoromycotina</taxon>
        <taxon>Endogonomycetes</taxon>
        <taxon>Endogonales</taxon>
        <taxon>Endogonales incertae sedis</taxon>
        <taxon>Bifiguratus</taxon>
    </lineage>
</organism>
<dbReference type="GO" id="GO:0008270">
    <property type="term" value="F:zinc ion binding"/>
    <property type="evidence" value="ECO:0007669"/>
    <property type="project" value="UniProtKB-UniRule"/>
</dbReference>
<dbReference type="PROSITE" id="PS51083">
    <property type="entry name" value="ZF_HIT"/>
    <property type="match status" value="1"/>
</dbReference>
<gene>
    <name evidence="6" type="ORF">BZG36_00605</name>
</gene>
<evidence type="ECO:0000256" key="3">
    <source>
        <dbReference type="ARBA" id="ARBA00022833"/>
    </source>
</evidence>
<name>A0A261Y7A9_9FUNG</name>
<comment type="caution">
    <text evidence="6">The sequence shown here is derived from an EMBL/GenBank/DDBJ whole genome shotgun (WGS) entry which is preliminary data.</text>
</comment>
<keyword evidence="7" id="KW-1185">Reference proteome</keyword>
<evidence type="ECO:0000313" key="6">
    <source>
        <dbReference type="EMBL" id="OZJ06483.1"/>
    </source>
</evidence>
<keyword evidence="2 4" id="KW-0863">Zinc-finger</keyword>
<dbReference type="Proteomes" id="UP000242875">
    <property type="component" value="Unassembled WGS sequence"/>
</dbReference>
<evidence type="ECO:0000256" key="1">
    <source>
        <dbReference type="ARBA" id="ARBA00022723"/>
    </source>
</evidence>
<feature type="domain" description="HIT-type" evidence="5">
    <location>
        <begin position="112"/>
        <end position="144"/>
    </location>
</feature>
<dbReference type="CDD" id="cd21437">
    <property type="entry name" value="zf-HIT_ZNHIT1_like"/>
    <property type="match status" value="1"/>
</dbReference>
<proteinExistence type="predicted"/>
<evidence type="ECO:0000259" key="5">
    <source>
        <dbReference type="PROSITE" id="PS51083"/>
    </source>
</evidence>
<dbReference type="AlphaFoldDB" id="A0A261Y7A9"/>
<keyword evidence="3" id="KW-0862">Zinc</keyword>
<dbReference type="Gene3D" id="3.30.60.190">
    <property type="match status" value="1"/>
</dbReference>
<dbReference type="GO" id="GO:0000812">
    <property type="term" value="C:Swr1 complex"/>
    <property type="evidence" value="ECO:0007669"/>
    <property type="project" value="EnsemblFungi"/>
</dbReference>
<dbReference type="InterPro" id="IPR007529">
    <property type="entry name" value="Znf_HIT"/>
</dbReference>
<evidence type="ECO:0000256" key="2">
    <source>
        <dbReference type="ARBA" id="ARBA00022771"/>
    </source>
</evidence>
<dbReference type="InterPro" id="IPR039723">
    <property type="entry name" value="Vps71/ZNHIT1"/>
</dbReference>
<dbReference type="PANTHER" id="PTHR13093">
    <property type="entry name" value="ZINC FINGER HIT DOMAIN CONTAINING PROTEIN 1"/>
    <property type="match status" value="1"/>
</dbReference>
<dbReference type="GO" id="GO:0006338">
    <property type="term" value="P:chromatin remodeling"/>
    <property type="evidence" value="ECO:0007669"/>
    <property type="project" value="EnsemblFungi"/>
</dbReference>
<evidence type="ECO:0000313" key="7">
    <source>
        <dbReference type="Proteomes" id="UP000242875"/>
    </source>
</evidence>
<dbReference type="Pfam" id="PF04438">
    <property type="entry name" value="zf-HIT"/>
    <property type="match status" value="1"/>
</dbReference>
<reference evidence="6 7" key="1">
    <citation type="journal article" date="2017" name="Mycologia">
        <title>Bifiguratus adelaidae, gen. et sp. nov., a new member of Mucoromycotina in endophytic and soil-dwelling habitats.</title>
        <authorList>
            <person name="Torres-Cruz T.J."/>
            <person name="Billingsley Tobias T.L."/>
            <person name="Almatruk M."/>
            <person name="Hesse C."/>
            <person name="Kuske C.R."/>
            <person name="Desiro A."/>
            <person name="Benucci G.M."/>
            <person name="Bonito G."/>
            <person name="Stajich J.E."/>
            <person name="Dunlap C."/>
            <person name="Arnold A.E."/>
            <person name="Porras-Alfaro A."/>
        </authorList>
    </citation>
    <scope>NUCLEOTIDE SEQUENCE [LARGE SCALE GENOMIC DNA]</scope>
    <source>
        <strain evidence="6 7">AZ0501</strain>
    </source>
</reference>
<evidence type="ECO:0000256" key="4">
    <source>
        <dbReference type="PROSITE-ProRule" id="PRU00453"/>
    </source>
</evidence>